<protein>
    <submittedName>
        <fullName evidence="1">Uncharacterized protein</fullName>
    </submittedName>
</protein>
<reference evidence="1 2" key="1">
    <citation type="submission" date="2017-11" db="EMBL/GenBank/DDBJ databases">
        <title>A major lineage of nontailed dsDNA viruses as unrecognized killers of marine bacteria.</title>
        <authorList>
            <person name="Kauffman K.M."/>
            <person name="Hussain F.A."/>
            <person name="Yang J."/>
            <person name="Arevalo P."/>
            <person name="Brown J.M."/>
            <person name="Chang W.K."/>
            <person name="VanInsberghe D."/>
            <person name="Elsherbini J."/>
            <person name="Cutler M.B."/>
            <person name="Kelly L."/>
            <person name="Polz M.F."/>
        </authorList>
    </citation>
    <scope>NUCLEOTIDE SEQUENCE [LARGE SCALE GENOMIC DNA]</scope>
</reference>
<name>A0A2I7QMB4_9CAUD</name>
<organism evidence="1 2">
    <name type="scientific">Vibrio phage 1.025.O._10N.222.46.B6</name>
    <dbReference type="NCBI Taxonomy" id="1881420"/>
    <lineage>
        <taxon>Viruses</taxon>
        <taxon>Duplodnaviria</taxon>
        <taxon>Heunggongvirae</taxon>
        <taxon>Uroviricota</taxon>
        <taxon>Caudoviricetes</taxon>
        <taxon>Schitoviridae</taxon>
        <taxon>Pontosvirinae</taxon>
        <taxon>Nahantvirus</taxon>
        <taxon>Nahantvirus 49C7</taxon>
    </lineage>
</organism>
<evidence type="ECO:0000313" key="1">
    <source>
        <dbReference type="EMBL" id="AUR82539.1"/>
    </source>
</evidence>
<accession>A0A2I7QMB4</accession>
<evidence type="ECO:0000313" key="2">
    <source>
        <dbReference type="Proteomes" id="UP000269377"/>
    </source>
</evidence>
<dbReference type="Proteomes" id="UP000269377">
    <property type="component" value="Segment"/>
</dbReference>
<dbReference type="EMBL" id="MG592409">
    <property type="protein sequence ID" value="AUR82539.1"/>
    <property type="molecule type" value="Genomic_DNA"/>
</dbReference>
<proteinExistence type="predicted"/>
<sequence length="104" mass="12091">MYKAWEASGWDSNLRPSVDRKDDFATYSLDNIQLSTWAENRERSQKEICSKRLTKLRKPLIINGVEYVSQREASRQLNIPQSTISRLVKGESVEGYEEFDVGYN</sequence>
<dbReference type="SUPFAM" id="SSF64496">
    <property type="entry name" value="DNA-binding domain of intron-encoded endonucleases"/>
    <property type="match status" value="1"/>
</dbReference>
<gene>
    <name evidence="1" type="ORF">NVP1025O_056</name>
</gene>